<proteinExistence type="predicted"/>
<sequence>MIDGGVVLPVPFLDIRDRVDDSGNEQGLLGLAFHPDHADDGYFYVNYSWDPPGSGLDRTRISRFTAGTNANVADPGSELVLMEFDQPCANHNGGDIQFGPDGYLYIASGDGGSGGDPQNNAQNPGRLLGKLLRIDVDGGGAPDCNLASGQHYGIPPDNAYTDGTGGAGCDEIYGLGLRNPWRIAFDALTGDLVDRGRRPERLRGNQLRAGGHRRRPQLRLALLRGRPALQRRGLQQCLLRAAGDHPPR</sequence>
<dbReference type="EMBL" id="BMME01000001">
    <property type="protein sequence ID" value="GGJ96782.1"/>
    <property type="molecule type" value="Genomic_DNA"/>
</dbReference>
<comment type="caution">
    <text evidence="2">The sequence shown here is derived from an EMBL/GenBank/DDBJ whole genome shotgun (WGS) entry which is preliminary data.</text>
</comment>
<dbReference type="SUPFAM" id="SSF50952">
    <property type="entry name" value="Soluble quinoprotein glucose dehydrogenase"/>
    <property type="match status" value="1"/>
</dbReference>
<dbReference type="PANTHER" id="PTHR19328">
    <property type="entry name" value="HEDGEHOG-INTERACTING PROTEIN"/>
    <property type="match status" value="1"/>
</dbReference>
<keyword evidence="3" id="KW-1185">Reference proteome</keyword>
<dbReference type="InterPro" id="IPR012938">
    <property type="entry name" value="Glc/Sorbosone_DH"/>
</dbReference>
<protein>
    <recommendedName>
        <fullName evidence="1">Glucose/Sorbosone dehydrogenase domain-containing protein</fullName>
    </recommendedName>
</protein>
<dbReference type="InterPro" id="IPR011041">
    <property type="entry name" value="Quinoprot_gluc/sorb_DH_b-prop"/>
</dbReference>
<name>A0ABQ2E5K1_9GAMM</name>
<dbReference type="Gene3D" id="2.120.10.30">
    <property type="entry name" value="TolB, C-terminal domain"/>
    <property type="match status" value="1"/>
</dbReference>
<reference evidence="3" key="1">
    <citation type="journal article" date="2019" name="Int. J. Syst. Evol. Microbiol.">
        <title>The Global Catalogue of Microorganisms (GCM) 10K type strain sequencing project: providing services to taxonomists for standard genome sequencing and annotation.</title>
        <authorList>
            <consortium name="The Broad Institute Genomics Platform"/>
            <consortium name="The Broad Institute Genome Sequencing Center for Infectious Disease"/>
            <person name="Wu L."/>
            <person name="Ma J."/>
        </authorList>
    </citation>
    <scope>NUCLEOTIDE SEQUENCE [LARGE SCALE GENOMIC DNA]</scope>
    <source>
        <strain evidence="3">CGMCC 1.8985</strain>
    </source>
</reference>
<gene>
    <name evidence="2" type="ORF">GCM10011394_02070</name>
</gene>
<dbReference type="RefSeq" id="WP_165942351.1">
    <property type="nucleotide sequence ID" value="NZ_BMME01000001.1"/>
</dbReference>
<organism evidence="2 3">
    <name type="scientific">Luteimonas terricola</name>
    <dbReference type="NCBI Taxonomy" id="645597"/>
    <lineage>
        <taxon>Bacteria</taxon>
        <taxon>Pseudomonadati</taxon>
        <taxon>Pseudomonadota</taxon>
        <taxon>Gammaproteobacteria</taxon>
        <taxon>Lysobacterales</taxon>
        <taxon>Lysobacteraceae</taxon>
        <taxon>Luteimonas</taxon>
    </lineage>
</organism>
<dbReference type="Pfam" id="PF07995">
    <property type="entry name" value="GSDH"/>
    <property type="match status" value="1"/>
</dbReference>
<feature type="domain" description="Glucose/Sorbosone dehydrogenase" evidence="1">
    <location>
        <begin position="23"/>
        <end position="194"/>
    </location>
</feature>
<evidence type="ECO:0000259" key="1">
    <source>
        <dbReference type="Pfam" id="PF07995"/>
    </source>
</evidence>
<accession>A0ABQ2E5K1</accession>
<dbReference type="Proteomes" id="UP000599009">
    <property type="component" value="Unassembled WGS sequence"/>
</dbReference>
<evidence type="ECO:0000313" key="3">
    <source>
        <dbReference type="Proteomes" id="UP000599009"/>
    </source>
</evidence>
<dbReference type="PANTHER" id="PTHR19328:SF75">
    <property type="entry name" value="ALDOSE SUGAR DEHYDROGENASE YLII"/>
    <property type="match status" value="1"/>
</dbReference>
<evidence type="ECO:0000313" key="2">
    <source>
        <dbReference type="EMBL" id="GGJ96782.1"/>
    </source>
</evidence>
<dbReference type="InterPro" id="IPR011042">
    <property type="entry name" value="6-blade_b-propeller_TolB-like"/>
</dbReference>